<evidence type="ECO:0000256" key="1">
    <source>
        <dbReference type="ARBA" id="ARBA00022679"/>
    </source>
</evidence>
<dbReference type="CDD" id="cd01428">
    <property type="entry name" value="ADK"/>
    <property type="match status" value="1"/>
</dbReference>
<dbReference type="Proteomes" id="UP001287286">
    <property type="component" value="Unassembled WGS sequence"/>
</dbReference>
<accession>A0ABR0BBD2</accession>
<evidence type="ECO:0000256" key="3">
    <source>
        <dbReference type="ARBA" id="ARBA00022777"/>
    </source>
</evidence>
<keyword evidence="3 4" id="KW-0418">Kinase</keyword>
<dbReference type="PANTHER" id="PTHR23359">
    <property type="entry name" value="NUCLEOTIDE KINASE"/>
    <property type="match status" value="1"/>
</dbReference>
<protein>
    <recommendedName>
        <fullName evidence="7">Adenylate kinase</fullName>
    </recommendedName>
</protein>
<comment type="caution">
    <text evidence="5">The sequence shown here is derived from an EMBL/GenBank/DDBJ whole genome shotgun (WGS) entry which is preliminary data.</text>
</comment>
<sequence>MFDDAQGVLQRWNAWECSSRKHKFIFVIGGPGVGKGTQCARAASALEATHISAGELLRAEQARPNSRFQAFLAKSFALSIPVPPLLLMEILRSAIQDQPHDVVFLDGFPLTEQQLEEFEKEISTNYGTISLDASNSTLTRRLQERAKYSGRIDDDSLKIQRRVETFSTRAGEMVRLLQERKNPFHRIDSEGSVDEIQDDFLQRAMSTIRYMDSCIEH</sequence>
<proteinExistence type="inferred from homology"/>
<dbReference type="SUPFAM" id="SSF52540">
    <property type="entry name" value="P-loop containing nucleoside triphosphate hydrolases"/>
    <property type="match status" value="1"/>
</dbReference>
<dbReference type="Gene3D" id="3.40.50.300">
    <property type="entry name" value="P-loop containing nucleotide triphosphate hydrolases"/>
    <property type="match status" value="1"/>
</dbReference>
<gene>
    <name evidence="5" type="ORF">Purlil1_14400</name>
</gene>
<evidence type="ECO:0008006" key="7">
    <source>
        <dbReference type="Google" id="ProtNLM"/>
    </source>
</evidence>
<evidence type="ECO:0000313" key="6">
    <source>
        <dbReference type="Proteomes" id="UP001287286"/>
    </source>
</evidence>
<organism evidence="5 6">
    <name type="scientific">Purpureocillium lilacinum</name>
    <name type="common">Paecilomyces lilacinus</name>
    <dbReference type="NCBI Taxonomy" id="33203"/>
    <lineage>
        <taxon>Eukaryota</taxon>
        <taxon>Fungi</taxon>
        <taxon>Dikarya</taxon>
        <taxon>Ascomycota</taxon>
        <taxon>Pezizomycotina</taxon>
        <taxon>Sordariomycetes</taxon>
        <taxon>Hypocreomycetidae</taxon>
        <taxon>Hypocreales</taxon>
        <taxon>Ophiocordycipitaceae</taxon>
        <taxon>Purpureocillium</taxon>
    </lineage>
</organism>
<dbReference type="InterPro" id="IPR027417">
    <property type="entry name" value="P-loop_NTPase"/>
</dbReference>
<dbReference type="InterPro" id="IPR000850">
    <property type="entry name" value="Adenylat/UMP-CMP_kin"/>
</dbReference>
<keyword evidence="6" id="KW-1185">Reference proteome</keyword>
<keyword evidence="2" id="KW-0547">Nucleotide-binding</keyword>
<dbReference type="Pfam" id="PF00406">
    <property type="entry name" value="ADK"/>
    <property type="match status" value="1"/>
</dbReference>
<comment type="similarity">
    <text evidence="4">Belongs to the adenylate kinase family.</text>
</comment>
<evidence type="ECO:0000313" key="5">
    <source>
        <dbReference type="EMBL" id="KAK4058971.1"/>
    </source>
</evidence>
<keyword evidence="1 4" id="KW-0808">Transferase</keyword>
<dbReference type="EMBL" id="JAWRVI010000864">
    <property type="protein sequence ID" value="KAK4058971.1"/>
    <property type="molecule type" value="Genomic_DNA"/>
</dbReference>
<dbReference type="HAMAP" id="MF_00235">
    <property type="entry name" value="Adenylate_kinase_Adk"/>
    <property type="match status" value="1"/>
</dbReference>
<reference evidence="5 6" key="1">
    <citation type="journal article" date="2024" name="Microbiol. Resour. Announc.">
        <title>Genome annotations for the ascomycete fungi Trichoderma harzianum, Trichoderma aggressivum, and Purpureocillium lilacinum.</title>
        <authorList>
            <person name="Beijen E.P.W."/>
            <person name="Ohm R.A."/>
        </authorList>
    </citation>
    <scope>NUCLEOTIDE SEQUENCE [LARGE SCALE GENOMIC DNA]</scope>
    <source>
        <strain evidence="5 6">CBS 150709</strain>
    </source>
</reference>
<name>A0ABR0BBD2_PURLI</name>
<dbReference type="PRINTS" id="PR00094">
    <property type="entry name" value="ADENYLTKNASE"/>
</dbReference>
<evidence type="ECO:0000256" key="4">
    <source>
        <dbReference type="RuleBase" id="RU003330"/>
    </source>
</evidence>
<evidence type="ECO:0000256" key="2">
    <source>
        <dbReference type="ARBA" id="ARBA00022741"/>
    </source>
</evidence>